<dbReference type="Ensembl" id="ENSPNAT00000035849.2">
    <property type="protein sequence ID" value="ENSPNAP00000029942.1"/>
    <property type="gene ID" value="ENSPNAG00000016362.2"/>
</dbReference>
<dbReference type="InterPro" id="IPR014720">
    <property type="entry name" value="dsRBD_dom"/>
</dbReference>
<evidence type="ECO:0000256" key="1">
    <source>
        <dbReference type="SAM" id="Coils"/>
    </source>
</evidence>
<dbReference type="RefSeq" id="XP_017565571.1">
    <property type="nucleotide sequence ID" value="XM_017710082.2"/>
</dbReference>
<dbReference type="Pfam" id="PF15112">
    <property type="entry name" value="DUF4559"/>
    <property type="match status" value="1"/>
</dbReference>
<feature type="compositionally biased region" description="Polar residues" evidence="2">
    <location>
        <begin position="556"/>
        <end position="583"/>
    </location>
</feature>
<dbReference type="GeneID" id="108434737"/>
<keyword evidence="5" id="KW-1185">Reference proteome</keyword>
<reference evidence="4" key="3">
    <citation type="submission" date="2025-09" db="UniProtKB">
        <authorList>
            <consortium name="Ensembl"/>
        </authorList>
    </citation>
    <scope>IDENTIFICATION</scope>
</reference>
<feature type="region of interest" description="Disordered" evidence="2">
    <location>
        <begin position="544"/>
        <end position="595"/>
    </location>
</feature>
<dbReference type="PANTHER" id="PTHR35083:SF3">
    <property type="entry name" value="SI:CH211-91P5.3"/>
    <property type="match status" value="1"/>
</dbReference>
<feature type="region of interest" description="Disordered" evidence="2">
    <location>
        <begin position="769"/>
        <end position="820"/>
    </location>
</feature>
<dbReference type="OrthoDB" id="9934809at2759"/>
<dbReference type="SMART" id="SM00358">
    <property type="entry name" value="DSRM"/>
    <property type="match status" value="3"/>
</dbReference>
<sequence length="1145" mass="129780">MDSYQRFSDENYKNWLKAAESLYILRNYIRDFVEKETETYHSSLRETLKGGTCAKKCKKSPLCEKCNLWKEEILRRRVGKGALVHWENVEPHRWPTEKWEVAKVYMPRGQSGHRRFEEFDIAAILNFMAQCKHFKKFHQGQLMTKVINLRNTVMHSPEFRLNKEKMSNGRNNVLLLAELLGTCIPKLHETISEEIKQFDTVLENYPGQVSQVNFKTENLKLLEREQQALKEKIEFLAQRYDADQQIEIKEELQGMKNFLDQNKDLLESLRPQVNRLNEIQETVEKHEFQLDNLNNRVGNLEKVTHDPMFSDDPLKFKNHLIEQARKRKWPEPLFTEELDANGYRGRVVVNGRTFTGLQVCNNKRRAHQEVAKIALENLKSEFEDTEEASTSASLISSTSSTSSLFYGTVAVVLSKEVCSDGFVKEDEARESAYTNLARQFGLNDPGTDSTFRTVVLEHLAKCGIQPPLEITSQQDDKNFCKLQFTFCDKDGSTTKRKAEQQAAKVALQQLSGFFNCSSDDVPDENFKGFLKERLDALGMVNPVYKAEQNKPPEDAGTSSTSRDAEHISSTQPTHDQENTSLQPKDSLAVVQPPPTTPSGCAAVGLKMEACDSCPAPIPREVIMEDHTGNLFYGTVAVVLSKEVCSDGFVKEDEARESSYTNLARQFGLNDPGTDSTFRTVVLEHLAKCGIQPPLEITSQQDDKNFCKLQFTFCDKDGSTTKRKAEQQAAKVALQQLSGFFNCSSDDVPDENFKGFLKERLDALGMANPVYKAEQNKPPEDAGTSSTSRDAEHISGTQTQKHGKEKDSVAVVQPPPTTPLDCVIGLTTETRDSNPSLIPREVDLQDHTEIKSLLAVYHLKPPSVTVERVCTNQNFSLTMNINLDKFTFKNSNVYTSKKDAIRKTYYSLGCALGVFQKDTDESKATMLVKQDFSQKSLTHPKEDIKDDKNFCCSLTEITYSLVCDGQGSSEAKAKQDALQKALCTLPLLFGHEALPASSSTEETEFQINTLLRNACQKDLAFSLKPNQHNISVDLRFKDFIMASKSQRTKKENRNLLSKRILGLLGEETEPHCPSLRNCLDDWFKQRNLQQPVFEDTDEAQGSKATFSVELSFRHPDWEDSMENAKKNLVQELEKRFKYLIDQSKQD</sequence>
<evidence type="ECO:0000259" key="3">
    <source>
        <dbReference type="SMART" id="SM00358"/>
    </source>
</evidence>
<feature type="domain" description="DRBM" evidence="3">
    <location>
        <begin position="451"/>
        <end position="511"/>
    </location>
</feature>
<feature type="domain" description="DRBM" evidence="3">
    <location>
        <begin position="316"/>
        <end position="379"/>
    </location>
</feature>
<dbReference type="AlphaFoldDB" id="A0A3B4DZW1"/>
<dbReference type="STRING" id="42514.ENSPNAP00000029942"/>
<feature type="domain" description="DRBM" evidence="3">
    <location>
        <begin position="677"/>
        <end position="737"/>
    </location>
</feature>
<dbReference type="OMA" id="CKLQFTF"/>
<dbReference type="PANTHER" id="PTHR35083">
    <property type="entry name" value="RGD1565685 PROTEIN"/>
    <property type="match status" value="1"/>
</dbReference>
<dbReference type="Gene3D" id="3.30.160.20">
    <property type="match status" value="3"/>
</dbReference>
<dbReference type="SUPFAM" id="SSF54768">
    <property type="entry name" value="dsRNA-binding domain-like"/>
    <property type="match status" value="1"/>
</dbReference>
<reference evidence="4 5" key="1">
    <citation type="submission" date="2020-10" db="EMBL/GenBank/DDBJ databases">
        <title>Pygocentrus nattereri (red-bellied piranha) genome, fPygNat1, primary haplotype.</title>
        <authorList>
            <person name="Myers G."/>
            <person name="Meyer A."/>
            <person name="Karagic N."/>
            <person name="Pippel M."/>
            <person name="Winkler S."/>
            <person name="Tracey A."/>
            <person name="Wood J."/>
            <person name="Formenti G."/>
            <person name="Howe K."/>
            <person name="Fedrigo O."/>
            <person name="Jarvis E.D."/>
        </authorList>
    </citation>
    <scope>NUCLEOTIDE SEQUENCE [LARGE SCALE GENOMIC DNA]</scope>
</reference>
<evidence type="ECO:0000256" key="2">
    <source>
        <dbReference type="SAM" id="MobiDB-lite"/>
    </source>
</evidence>
<accession>A0A3B4DZW1</accession>
<protein>
    <recommendedName>
        <fullName evidence="3">DRBM domain-containing protein</fullName>
    </recommendedName>
</protein>
<evidence type="ECO:0000313" key="4">
    <source>
        <dbReference type="Ensembl" id="ENSPNAP00000029942.1"/>
    </source>
</evidence>
<dbReference type="InterPro" id="IPR027897">
    <property type="entry name" value="DUF4559"/>
</dbReference>
<dbReference type="GeneTree" id="ENSGT00390000006290"/>
<name>A0A3B4DZW1_PYGNA</name>
<evidence type="ECO:0000313" key="5">
    <source>
        <dbReference type="Proteomes" id="UP001501920"/>
    </source>
</evidence>
<reference evidence="4" key="2">
    <citation type="submission" date="2025-08" db="UniProtKB">
        <authorList>
            <consortium name="Ensembl"/>
        </authorList>
    </citation>
    <scope>IDENTIFICATION</scope>
</reference>
<dbReference type="Proteomes" id="UP001501920">
    <property type="component" value="Chromosome 12"/>
</dbReference>
<feature type="coiled-coil region" evidence="1">
    <location>
        <begin position="212"/>
        <end position="239"/>
    </location>
</feature>
<keyword evidence="1" id="KW-0175">Coiled coil</keyword>
<organism evidence="4 5">
    <name type="scientific">Pygocentrus nattereri</name>
    <name type="common">Red-bellied piranha</name>
    <dbReference type="NCBI Taxonomy" id="42514"/>
    <lineage>
        <taxon>Eukaryota</taxon>
        <taxon>Metazoa</taxon>
        <taxon>Chordata</taxon>
        <taxon>Craniata</taxon>
        <taxon>Vertebrata</taxon>
        <taxon>Euteleostomi</taxon>
        <taxon>Actinopterygii</taxon>
        <taxon>Neopterygii</taxon>
        <taxon>Teleostei</taxon>
        <taxon>Ostariophysi</taxon>
        <taxon>Characiformes</taxon>
        <taxon>Characoidei</taxon>
        <taxon>Pygocentrus</taxon>
    </lineage>
</organism>
<feature type="coiled-coil region" evidence="1">
    <location>
        <begin position="276"/>
        <end position="303"/>
    </location>
</feature>
<proteinExistence type="predicted"/>